<evidence type="ECO:0000313" key="5">
    <source>
        <dbReference type="Proteomes" id="UP001527202"/>
    </source>
</evidence>
<dbReference type="Proteomes" id="UP001527202">
    <property type="component" value="Unassembled WGS sequence"/>
</dbReference>
<keyword evidence="1" id="KW-0472">Membrane</keyword>
<proteinExistence type="predicted"/>
<dbReference type="RefSeq" id="WP_042226484.1">
    <property type="nucleotide sequence ID" value="NZ_CP026520.1"/>
</dbReference>
<dbReference type="EMBL" id="CP026520">
    <property type="protein sequence ID" value="QAV19392.1"/>
    <property type="molecule type" value="Genomic_DNA"/>
</dbReference>
<reference evidence="3 4" key="1">
    <citation type="submission" date="2018-01" db="EMBL/GenBank/DDBJ databases">
        <title>The whole genome sequencing and assembly of Paenibacillus chitinolyticus KCCM 41400 strain.</title>
        <authorList>
            <person name="Kim J.-Y."/>
            <person name="Park M.-K."/>
            <person name="Lee Y.-J."/>
            <person name="Yi H."/>
            <person name="Bahn Y.-S."/>
            <person name="Kim J.F."/>
            <person name="Lee D.-W."/>
        </authorList>
    </citation>
    <scope>NUCLEOTIDE SEQUENCE [LARGE SCALE GENOMIC DNA]</scope>
    <source>
        <strain evidence="3 4">KCCM 41400</strain>
    </source>
</reference>
<organism evidence="3 4">
    <name type="scientific">Paenibacillus chitinolyticus</name>
    <dbReference type="NCBI Taxonomy" id="79263"/>
    <lineage>
        <taxon>Bacteria</taxon>
        <taxon>Bacillati</taxon>
        <taxon>Bacillota</taxon>
        <taxon>Bacilli</taxon>
        <taxon>Bacillales</taxon>
        <taxon>Paenibacillaceae</taxon>
        <taxon>Paenibacillus</taxon>
    </lineage>
</organism>
<evidence type="ECO:0000313" key="3">
    <source>
        <dbReference type="EMBL" id="QAV19392.1"/>
    </source>
</evidence>
<evidence type="ECO:0000256" key="1">
    <source>
        <dbReference type="SAM" id="Phobius"/>
    </source>
</evidence>
<gene>
    <name evidence="2" type="ORF">M5X16_11360</name>
    <name evidence="3" type="ORF">PC41400_17650</name>
</gene>
<feature type="transmembrane region" description="Helical" evidence="1">
    <location>
        <begin position="12"/>
        <end position="30"/>
    </location>
</feature>
<dbReference type="AlphaFoldDB" id="A0A410WYW8"/>
<dbReference type="InterPro" id="IPR025945">
    <property type="entry name" value="DHHW"/>
</dbReference>
<protein>
    <submittedName>
        <fullName evidence="2">DHHW family protein</fullName>
    </submittedName>
</protein>
<evidence type="ECO:0000313" key="2">
    <source>
        <dbReference type="EMBL" id="MCY9596369.1"/>
    </source>
</evidence>
<dbReference type="KEGG" id="pchi:PC41400_17650"/>
<keyword evidence="1" id="KW-1133">Transmembrane helix</keyword>
<dbReference type="OrthoDB" id="175771at2"/>
<keyword evidence="5" id="KW-1185">Reference proteome</keyword>
<name>A0A410WYW8_9BACL</name>
<evidence type="ECO:0000313" key="4">
    <source>
        <dbReference type="Proteomes" id="UP000288943"/>
    </source>
</evidence>
<accession>A0A410WYW8</accession>
<dbReference type="Proteomes" id="UP000288943">
    <property type="component" value="Chromosome"/>
</dbReference>
<dbReference type="GeneID" id="95376621"/>
<keyword evidence="1" id="KW-0812">Transmembrane</keyword>
<reference evidence="2 5" key="2">
    <citation type="submission" date="2022-05" db="EMBL/GenBank/DDBJ databases">
        <title>Genome Sequencing of Bee-Associated Microbes.</title>
        <authorList>
            <person name="Dunlap C."/>
        </authorList>
    </citation>
    <scope>NUCLEOTIDE SEQUENCE [LARGE SCALE GENOMIC DNA]</scope>
    <source>
        <strain evidence="2 5">NRRL B-23120</strain>
    </source>
</reference>
<sequence>MKRFFNTPAASMTFVLLTAIYLIFAVNLLMPSRDFSEAENRSLEQLPSLSLGSLLDGTFTSDFERYISDQFMLRDIWIGIKSGTDQLLGKKESNGVYIGRDGYLLQKFNPPADSELQKKADTLNGLASMAPGVHTYVMLAPTALSVLTEKVPNYVAGEKMLEKMEKVRGQLQNVSFVDVYPALHTKRNEEIYYRTDHHWTMRGAFYAYRELGKQMGFVPKEEKDFTIRQVSNAFYGTQYSASGYKLVQPDSVNLFLPKVPDDYTVEYTAEKQTSASLYNFEYLSKKDKYALFMNGNHALVKIKTGSQEKRKLLVVKDSYANSLVPFLTPHFSEIFVVDPRYYEEDIRKLLDDNQIHDMLVLYNLHTFFEDESLYRMVGPVEKGRS</sequence>
<dbReference type="Pfam" id="PF14286">
    <property type="entry name" value="DHHW"/>
    <property type="match status" value="1"/>
</dbReference>
<dbReference type="EMBL" id="JAMDMJ010000013">
    <property type="protein sequence ID" value="MCY9596369.1"/>
    <property type="molecule type" value="Genomic_DNA"/>
</dbReference>